<dbReference type="InterPro" id="IPR054327">
    <property type="entry name" value="His-kinase-like_sensor"/>
</dbReference>
<dbReference type="CDD" id="cd12915">
    <property type="entry name" value="PDC2_DGC_like"/>
    <property type="match status" value="1"/>
</dbReference>
<dbReference type="PROSITE" id="PS50887">
    <property type="entry name" value="GGDEF"/>
    <property type="match status" value="1"/>
</dbReference>
<dbReference type="InterPro" id="IPR050469">
    <property type="entry name" value="Diguanylate_Cyclase"/>
</dbReference>
<dbReference type="FunFam" id="3.30.70.270:FF:000001">
    <property type="entry name" value="Diguanylate cyclase domain protein"/>
    <property type="match status" value="1"/>
</dbReference>
<dbReference type="CDD" id="cd01949">
    <property type="entry name" value="GGDEF"/>
    <property type="match status" value="1"/>
</dbReference>
<evidence type="ECO:0000313" key="6">
    <source>
        <dbReference type="Proteomes" id="UP000663508"/>
    </source>
</evidence>
<dbReference type="AlphaFoldDB" id="A0A8H8WRK0"/>
<name>A0A8H8WRK0_9HYPH</name>
<evidence type="ECO:0000259" key="4">
    <source>
        <dbReference type="PROSITE" id="PS50887"/>
    </source>
</evidence>
<keyword evidence="3" id="KW-0812">Transmembrane</keyword>
<feature type="transmembrane region" description="Helical" evidence="3">
    <location>
        <begin position="289"/>
        <end position="310"/>
    </location>
</feature>
<dbReference type="Pfam" id="PF22588">
    <property type="entry name" value="dCache_1_like"/>
    <property type="match status" value="1"/>
</dbReference>
<dbReference type="GO" id="GO:0005886">
    <property type="term" value="C:plasma membrane"/>
    <property type="evidence" value="ECO:0007669"/>
    <property type="project" value="TreeGrafter"/>
</dbReference>
<dbReference type="Proteomes" id="UP000663508">
    <property type="component" value="Chromosome"/>
</dbReference>
<feature type="domain" description="GGDEF" evidence="4">
    <location>
        <begin position="368"/>
        <end position="502"/>
    </location>
</feature>
<accession>A0A8H8WRK0</accession>
<dbReference type="Gene3D" id="3.30.70.270">
    <property type="match status" value="1"/>
</dbReference>
<evidence type="ECO:0000256" key="2">
    <source>
        <dbReference type="ARBA" id="ARBA00034247"/>
    </source>
</evidence>
<protein>
    <recommendedName>
        <fullName evidence="1">diguanylate cyclase</fullName>
        <ecNumber evidence="1">2.7.7.65</ecNumber>
    </recommendedName>
</protein>
<dbReference type="InterPro" id="IPR043128">
    <property type="entry name" value="Rev_trsase/Diguanyl_cyclase"/>
</dbReference>
<keyword evidence="3" id="KW-1133">Transmembrane helix</keyword>
<dbReference type="SMART" id="SM00267">
    <property type="entry name" value="GGDEF"/>
    <property type="match status" value="1"/>
</dbReference>
<dbReference type="EMBL" id="AP024145">
    <property type="protein sequence ID" value="BCM83066.1"/>
    <property type="molecule type" value="Genomic_DNA"/>
</dbReference>
<dbReference type="RefSeq" id="WP_207182141.1">
    <property type="nucleotide sequence ID" value="NZ_AP024145.1"/>
</dbReference>
<dbReference type="Pfam" id="PF00990">
    <property type="entry name" value="GGDEF"/>
    <property type="match status" value="1"/>
</dbReference>
<comment type="catalytic activity">
    <reaction evidence="2">
        <text>2 GTP = 3',3'-c-di-GMP + 2 diphosphate</text>
        <dbReference type="Rhea" id="RHEA:24898"/>
        <dbReference type="ChEBI" id="CHEBI:33019"/>
        <dbReference type="ChEBI" id="CHEBI:37565"/>
        <dbReference type="ChEBI" id="CHEBI:58805"/>
        <dbReference type="EC" id="2.7.7.65"/>
    </reaction>
</comment>
<reference evidence="5" key="1">
    <citation type="submission" date="2020-11" db="EMBL/GenBank/DDBJ databases">
        <title>Complete genome sequence of a novel pathogenic Methylobacterium strain isolated from rice in Vietnam.</title>
        <authorList>
            <person name="Lai K."/>
            <person name="Okazaki S."/>
            <person name="Higashi K."/>
            <person name="Mori H."/>
            <person name="Toyoda A."/>
            <person name="Kurokawa K."/>
        </authorList>
    </citation>
    <scope>NUCLEOTIDE SEQUENCE</scope>
    <source>
        <strain evidence="5">VL1</strain>
    </source>
</reference>
<dbReference type="SUPFAM" id="SSF55073">
    <property type="entry name" value="Nucleotide cyclase"/>
    <property type="match status" value="1"/>
</dbReference>
<dbReference type="KEGG" id="mind:mvi_15270"/>
<dbReference type="InterPro" id="IPR029787">
    <property type="entry name" value="Nucleotide_cyclase"/>
</dbReference>
<dbReference type="PANTHER" id="PTHR45138:SF9">
    <property type="entry name" value="DIGUANYLATE CYCLASE DGCM-RELATED"/>
    <property type="match status" value="1"/>
</dbReference>
<evidence type="ECO:0000256" key="3">
    <source>
        <dbReference type="SAM" id="Phobius"/>
    </source>
</evidence>
<dbReference type="GO" id="GO:1902201">
    <property type="term" value="P:negative regulation of bacterial-type flagellum-dependent cell motility"/>
    <property type="evidence" value="ECO:0007669"/>
    <property type="project" value="TreeGrafter"/>
</dbReference>
<gene>
    <name evidence="5" type="ORF">mvi_15270</name>
</gene>
<dbReference type="GO" id="GO:0052621">
    <property type="term" value="F:diguanylate cyclase activity"/>
    <property type="evidence" value="ECO:0007669"/>
    <property type="project" value="UniProtKB-EC"/>
</dbReference>
<sequence length="510" mass="55065">MHPRARRRGPAASRALAGSIVAVTLVIGAASGLTVMQMRRSAWEQVGRVSQNLLEAVEHMVDRNIEFYDLSLQAVVDGLQNPAIDESPPELRQLALFDRAATANGLGAILALDPQGQAFVDSTNAVPRALAFPEADFFLAHKQRGDVGLYIGKPFRMAPDGRWVIPLSRRLAYADGAFAGVVMGTIDIGYFNGLFARLSIGDQSRIAFFRDSGELLVRSPPIERMIGEDLSSLAHFRRFFEHRSGQFVAPGHPDGVEALFTYCRVGRHPLVATAVVPTEVITALWRPKAIAIAVLVAILCGGMIGLTLRLQRELERRSRAEARALDANRDLARLAHTDGLTGLPNRRHFDEAFARAQEQARGPMPRRATFSLVLLDADRFKLYNDTYGHLAGDEVLRAIARVLQRQIRGPEETACRIGGEEFAVLLPGASSAEAVARAERIRLAVARLLIPHAGNEGGGITVSLGVAEAGPGESGGACFAATDAALYEAKRLGRNRVVARLGGAESARVA</sequence>
<dbReference type="Gene3D" id="3.30.450.20">
    <property type="entry name" value="PAS domain"/>
    <property type="match status" value="2"/>
</dbReference>
<dbReference type="PANTHER" id="PTHR45138">
    <property type="entry name" value="REGULATORY COMPONENTS OF SENSORY TRANSDUCTION SYSTEM"/>
    <property type="match status" value="1"/>
</dbReference>
<dbReference type="EC" id="2.7.7.65" evidence="1"/>
<dbReference type="GO" id="GO:0043709">
    <property type="term" value="P:cell adhesion involved in single-species biofilm formation"/>
    <property type="evidence" value="ECO:0007669"/>
    <property type="project" value="TreeGrafter"/>
</dbReference>
<dbReference type="CDD" id="cd12914">
    <property type="entry name" value="PDC1_DGC_like"/>
    <property type="match status" value="1"/>
</dbReference>
<dbReference type="InterPro" id="IPR000160">
    <property type="entry name" value="GGDEF_dom"/>
</dbReference>
<dbReference type="NCBIfam" id="TIGR00254">
    <property type="entry name" value="GGDEF"/>
    <property type="match status" value="1"/>
</dbReference>
<evidence type="ECO:0000256" key="1">
    <source>
        <dbReference type="ARBA" id="ARBA00012528"/>
    </source>
</evidence>
<keyword evidence="3" id="KW-0472">Membrane</keyword>
<evidence type="ECO:0000313" key="5">
    <source>
        <dbReference type="EMBL" id="BCM83066.1"/>
    </source>
</evidence>
<proteinExistence type="predicted"/>
<organism evidence="5 6">
    <name type="scientific">Methylobacterium indicum</name>
    <dbReference type="NCBI Taxonomy" id="1775910"/>
    <lineage>
        <taxon>Bacteria</taxon>
        <taxon>Pseudomonadati</taxon>
        <taxon>Pseudomonadota</taxon>
        <taxon>Alphaproteobacteria</taxon>
        <taxon>Hyphomicrobiales</taxon>
        <taxon>Methylobacteriaceae</taxon>
        <taxon>Methylobacterium</taxon>
    </lineage>
</organism>